<dbReference type="RefSeq" id="WP_377697702.1">
    <property type="nucleotide sequence ID" value="NZ_JBHLWE010000017.1"/>
</dbReference>
<dbReference type="Proteomes" id="UP001589799">
    <property type="component" value="Unassembled WGS sequence"/>
</dbReference>
<protein>
    <submittedName>
        <fullName evidence="2">Uncharacterized protein</fullName>
    </submittedName>
</protein>
<feature type="chain" id="PRO_5047459564" evidence="1">
    <location>
        <begin position="23"/>
        <end position="165"/>
    </location>
</feature>
<proteinExistence type="predicted"/>
<keyword evidence="1" id="KW-0732">Signal</keyword>
<gene>
    <name evidence="2" type="ORF">ACFFII_04535</name>
</gene>
<dbReference type="EMBL" id="JBHLWE010000017">
    <property type="protein sequence ID" value="MFC0340028.1"/>
    <property type="molecule type" value="Genomic_DNA"/>
</dbReference>
<reference evidence="2 3" key="1">
    <citation type="submission" date="2024-09" db="EMBL/GenBank/DDBJ databases">
        <authorList>
            <person name="Sun Q."/>
            <person name="Mori K."/>
        </authorList>
    </citation>
    <scope>NUCLEOTIDE SEQUENCE [LARGE SCALE GENOMIC DNA]</scope>
    <source>
        <strain evidence="2 3">KCTC 22789</strain>
    </source>
</reference>
<feature type="signal peptide" evidence="1">
    <location>
        <begin position="1"/>
        <end position="22"/>
    </location>
</feature>
<evidence type="ECO:0000313" key="2">
    <source>
        <dbReference type="EMBL" id="MFC0340028.1"/>
    </source>
</evidence>
<name>A0ABV6I1B4_9RHOB</name>
<sequence>MRRIALALSVMVASATSAAAQARDENLALGAAGAQACAAHLPDTRAMSKAMAAVGFQLKEANGQLKLYTDPGMRVGVAFTTLRSSNGTSAETACFVAVDRMTPAQGRALIQPWVQAANARPVAPTRNMPDRWQGTFKGSTVLMGVLPTPHIPIIRGAAIVAAVPN</sequence>
<evidence type="ECO:0000256" key="1">
    <source>
        <dbReference type="SAM" id="SignalP"/>
    </source>
</evidence>
<organism evidence="2 3">
    <name type="scientific">Paracoccus niistensis</name>
    <dbReference type="NCBI Taxonomy" id="632935"/>
    <lineage>
        <taxon>Bacteria</taxon>
        <taxon>Pseudomonadati</taxon>
        <taxon>Pseudomonadota</taxon>
        <taxon>Alphaproteobacteria</taxon>
        <taxon>Rhodobacterales</taxon>
        <taxon>Paracoccaceae</taxon>
        <taxon>Paracoccus</taxon>
    </lineage>
</organism>
<keyword evidence="3" id="KW-1185">Reference proteome</keyword>
<accession>A0ABV6I1B4</accession>
<evidence type="ECO:0000313" key="3">
    <source>
        <dbReference type="Proteomes" id="UP001589799"/>
    </source>
</evidence>
<comment type="caution">
    <text evidence="2">The sequence shown here is derived from an EMBL/GenBank/DDBJ whole genome shotgun (WGS) entry which is preliminary data.</text>
</comment>